<evidence type="ECO:0000313" key="1">
    <source>
        <dbReference type="EMBL" id="PXX35242.1"/>
    </source>
</evidence>
<protein>
    <submittedName>
        <fullName evidence="1">Uncharacterized protein</fullName>
    </submittedName>
</protein>
<gene>
    <name evidence="1" type="ORF">DFR42_12222</name>
</gene>
<proteinExistence type="predicted"/>
<sequence>MTTSYHFSFEDHWRSPLAYWVHLPVPDQPDVWDPPSPPCIPHRGYVFLHVEFEKHELLFSSPAQLDHFIAVLASKPLPTTRYLSNLRNAPVGPNGHWLSRLPAALKAPRKRAKLVQAMQVVRAEVVRADTPHQFAWAEYADLLK</sequence>
<name>A0A318IM13_9BURK</name>
<dbReference type="Proteomes" id="UP000247792">
    <property type="component" value="Unassembled WGS sequence"/>
</dbReference>
<reference evidence="1 2" key="1">
    <citation type="submission" date="2018-05" db="EMBL/GenBank/DDBJ databases">
        <title>Genomic Encyclopedia of Type Strains, Phase IV (KMG-IV): sequencing the most valuable type-strain genomes for metagenomic binning, comparative biology and taxonomic classification.</title>
        <authorList>
            <person name="Goeker M."/>
        </authorList>
    </citation>
    <scope>NUCLEOTIDE SEQUENCE [LARGE SCALE GENOMIC DNA]</scope>
    <source>
        <strain evidence="1 2">DSM 19792</strain>
    </source>
</reference>
<dbReference type="AlphaFoldDB" id="A0A318IM13"/>
<accession>A0A318IM13</accession>
<dbReference type="EMBL" id="QJKB01000022">
    <property type="protein sequence ID" value="PXX35242.1"/>
    <property type="molecule type" value="Genomic_DNA"/>
</dbReference>
<evidence type="ECO:0000313" key="2">
    <source>
        <dbReference type="Proteomes" id="UP000247792"/>
    </source>
</evidence>
<keyword evidence="2" id="KW-1185">Reference proteome</keyword>
<dbReference type="RefSeq" id="WP_110258317.1">
    <property type="nucleotide sequence ID" value="NZ_QJKB01000022.1"/>
</dbReference>
<dbReference type="OrthoDB" id="1144299at2"/>
<comment type="caution">
    <text evidence="1">The sequence shown here is derived from an EMBL/GenBank/DDBJ whole genome shotgun (WGS) entry which is preliminary data.</text>
</comment>
<organism evidence="1 2">
    <name type="scientific">Undibacterium pigrum</name>
    <dbReference type="NCBI Taxonomy" id="401470"/>
    <lineage>
        <taxon>Bacteria</taxon>
        <taxon>Pseudomonadati</taxon>
        <taxon>Pseudomonadota</taxon>
        <taxon>Betaproteobacteria</taxon>
        <taxon>Burkholderiales</taxon>
        <taxon>Oxalobacteraceae</taxon>
        <taxon>Undibacterium</taxon>
    </lineage>
</organism>